<feature type="compositionally biased region" description="Basic residues" evidence="1">
    <location>
        <begin position="43"/>
        <end position="55"/>
    </location>
</feature>
<feature type="region of interest" description="Disordered" evidence="1">
    <location>
        <begin position="1"/>
        <end position="103"/>
    </location>
</feature>
<feature type="compositionally biased region" description="Basic residues" evidence="1">
    <location>
        <begin position="213"/>
        <end position="230"/>
    </location>
</feature>
<evidence type="ECO:0000313" key="2">
    <source>
        <dbReference type="EMBL" id="CAA9381373.1"/>
    </source>
</evidence>
<reference evidence="2" key="1">
    <citation type="submission" date="2020-02" db="EMBL/GenBank/DDBJ databases">
        <authorList>
            <person name="Meier V. D."/>
        </authorList>
    </citation>
    <scope>NUCLEOTIDE SEQUENCE</scope>
    <source>
        <strain evidence="2">AVDCRST_MAG47</strain>
    </source>
</reference>
<feature type="compositionally biased region" description="Basic and acidic residues" evidence="1">
    <location>
        <begin position="128"/>
        <end position="139"/>
    </location>
</feature>
<gene>
    <name evidence="2" type="ORF">AVDCRST_MAG47-2203</name>
</gene>
<dbReference type="AlphaFoldDB" id="A0A6J4N8X2"/>
<proteinExistence type="predicted"/>
<feature type="compositionally biased region" description="Basic residues" evidence="1">
    <location>
        <begin position="76"/>
        <end position="85"/>
    </location>
</feature>
<dbReference type="EMBL" id="CADCUK010000146">
    <property type="protein sequence ID" value="CAA9381373.1"/>
    <property type="molecule type" value="Genomic_DNA"/>
</dbReference>
<organism evidence="2">
    <name type="scientific">uncultured Nocardioidaceae bacterium</name>
    <dbReference type="NCBI Taxonomy" id="253824"/>
    <lineage>
        <taxon>Bacteria</taxon>
        <taxon>Bacillati</taxon>
        <taxon>Actinomycetota</taxon>
        <taxon>Actinomycetes</taxon>
        <taxon>Propionibacteriales</taxon>
        <taxon>Nocardioidaceae</taxon>
        <taxon>environmental samples</taxon>
    </lineage>
</organism>
<name>A0A6J4N8X2_9ACTN</name>
<feature type="non-terminal residue" evidence="2">
    <location>
        <position position="1"/>
    </location>
</feature>
<sequence length="230" mass="25508">DPARDDHRAPAPPRRGPQPDRHPLRPQPRVQPLRPRPADGPAGRRHDRRPRHHPGVRLPARAGAADRAAAGDCARAAHRDRRAGHRVREQVPGQEVRRRQRGAQAALVVAAPLEPLAPLLGRALQAGRRPDGRGRERRPTRGGGPRDRRRLPPAPDLDDPALRREPCVRARPAQAAVHPVLAHLADLRGRAAAHDHLLRAGRRPHPGQGPRRGLLRRRVRRDRSGRHAPV</sequence>
<feature type="compositionally biased region" description="Low complexity" evidence="1">
    <location>
        <begin position="60"/>
        <end position="74"/>
    </location>
</feature>
<feature type="non-terminal residue" evidence="2">
    <location>
        <position position="230"/>
    </location>
</feature>
<feature type="region of interest" description="Disordered" evidence="1">
    <location>
        <begin position="123"/>
        <end position="162"/>
    </location>
</feature>
<feature type="region of interest" description="Disordered" evidence="1">
    <location>
        <begin position="195"/>
        <end position="230"/>
    </location>
</feature>
<evidence type="ECO:0000256" key="1">
    <source>
        <dbReference type="SAM" id="MobiDB-lite"/>
    </source>
</evidence>
<accession>A0A6J4N8X2</accession>
<protein>
    <submittedName>
        <fullName evidence="2">Hypothetical, related to broad specificity phosphatases COG0406</fullName>
    </submittedName>
</protein>